<protein>
    <submittedName>
        <fullName evidence="1">Uncharacterized protein</fullName>
    </submittedName>
</protein>
<evidence type="ECO:0000313" key="1">
    <source>
        <dbReference type="EMBL" id="HJC33671.1"/>
    </source>
</evidence>
<dbReference type="Proteomes" id="UP000823890">
    <property type="component" value="Unassembled WGS sequence"/>
</dbReference>
<reference evidence="1" key="1">
    <citation type="journal article" date="2021" name="PeerJ">
        <title>Extensive microbial diversity within the chicken gut microbiome revealed by metagenomics and culture.</title>
        <authorList>
            <person name="Gilroy R."/>
            <person name="Ravi A."/>
            <person name="Getino M."/>
            <person name="Pursley I."/>
            <person name="Horton D.L."/>
            <person name="Alikhan N.F."/>
            <person name="Baker D."/>
            <person name="Gharbi K."/>
            <person name="Hall N."/>
            <person name="Watson M."/>
            <person name="Adriaenssens E.M."/>
            <person name="Foster-Nyarko E."/>
            <person name="Jarju S."/>
            <person name="Secka A."/>
            <person name="Antonio M."/>
            <person name="Oren A."/>
            <person name="Chaudhuri R.R."/>
            <person name="La Ragione R."/>
            <person name="Hildebrand F."/>
            <person name="Pallen M.J."/>
        </authorList>
    </citation>
    <scope>NUCLEOTIDE SEQUENCE</scope>
    <source>
        <strain evidence="1">ChiW19-954</strain>
    </source>
</reference>
<evidence type="ECO:0000313" key="2">
    <source>
        <dbReference type="Proteomes" id="UP000823890"/>
    </source>
</evidence>
<proteinExistence type="predicted"/>
<name>A0A9D2NLN3_9FIRM</name>
<dbReference type="AlphaFoldDB" id="A0A9D2NLN3"/>
<organism evidence="1 2">
    <name type="scientific">Candidatus Mediterraneibacter faecipullorum</name>
    <dbReference type="NCBI Taxonomy" id="2838670"/>
    <lineage>
        <taxon>Bacteria</taxon>
        <taxon>Bacillati</taxon>
        <taxon>Bacillota</taxon>
        <taxon>Clostridia</taxon>
        <taxon>Lachnospirales</taxon>
        <taxon>Lachnospiraceae</taxon>
        <taxon>Mediterraneibacter</taxon>
    </lineage>
</organism>
<gene>
    <name evidence="1" type="ORF">H9758_03660</name>
</gene>
<comment type="caution">
    <text evidence="1">The sequence shown here is derived from an EMBL/GenBank/DDBJ whole genome shotgun (WGS) entry which is preliminary data.</text>
</comment>
<dbReference type="EMBL" id="DWWO01000040">
    <property type="protein sequence ID" value="HJC33671.1"/>
    <property type="molecule type" value="Genomic_DNA"/>
</dbReference>
<accession>A0A9D2NLN3</accession>
<reference evidence="1" key="2">
    <citation type="submission" date="2021-04" db="EMBL/GenBank/DDBJ databases">
        <authorList>
            <person name="Gilroy R."/>
        </authorList>
    </citation>
    <scope>NUCLEOTIDE SEQUENCE</scope>
    <source>
        <strain evidence="1">ChiW19-954</strain>
    </source>
</reference>
<sequence>MKWLIAVGGVFIFLLLLSLYCCIVAGAREDRLLEELERKGRQDADGENG</sequence>